<accession>A0A2C9L931</accession>
<protein>
    <submittedName>
        <fullName evidence="1">Uncharacterized protein</fullName>
    </submittedName>
</protein>
<reference evidence="1" key="1">
    <citation type="submission" date="2020-05" db="UniProtKB">
        <authorList>
            <consortium name="EnsemblMetazoa"/>
        </authorList>
    </citation>
    <scope>IDENTIFICATION</scope>
    <source>
        <strain evidence="1">BB02</strain>
    </source>
</reference>
<dbReference type="EnsemblMetazoa" id="BGLB028494-RA">
    <property type="protein sequence ID" value="BGLB028494-PA"/>
    <property type="gene ID" value="BGLB028494"/>
</dbReference>
<dbReference type="Proteomes" id="UP000076420">
    <property type="component" value="Unassembled WGS sequence"/>
</dbReference>
<dbReference type="PANTHER" id="PTHR47831">
    <property type="entry name" value="GENERAL TRANSCRIPTION FACTOR II-I REPEAT DOMAIN-CONTAINING PROTEIN 2"/>
    <property type="match status" value="1"/>
</dbReference>
<dbReference type="GO" id="GO:0005634">
    <property type="term" value="C:nucleus"/>
    <property type="evidence" value="ECO:0007669"/>
    <property type="project" value="TreeGrafter"/>
</dbReference>
<dbReference type="InterPro" id="IPR042224">
    <property type="entry name" value="GTF2IRD2"/>
</dbReference>
<dbReference type="STRING" id="6526.A0A2C9L931"/>
<proteinExistence type="predicted"/>
<organism evidence="1 2">
    <name type="scientific">Biomphalaria glabrata</name>
    <name type="common">Bloodfluke planorb</name>
    <name type="synonym">Freshwater snail</name>
    <dbReference type="NCBI Taxonomy" id="6526"/>
    <lineage>
        <taxon>Eukaryota</taxon>
        <taxon>Metazoa</taxon>
        <taxon>Spiralia</taxon>
        <taxon>Lophotrochozoa</taxon>
        <taxon>Mollusca</taxon>
        <taxon>Gastropoda</taxon>
        <taxon>Heterobranchia</taxon>
        <taxon>Euthyneura</taxon>
        <taxon>Panpulmonata</taxon>
        <taxon>Hygrophila</taxon>
        <taxon>Lymnaeoidea</taxon>
        <taxon>Planorbidae</taxon>
        <taxon>Biomphalaria</taxon>
    </lineage>
</organism>
<gene>
    <name evidence="1" type="primary">106073483</name>
</gene>
<dbReference type="PANTHER" id="PTHR47831:SF1">
    <property type="entry name" value="GENERAL TRANSCRIPTION FACTOR II-I REPEAT DOMAIN-CONTAINING PROTEIN 2A-RELATED"/>
    <property type="match status" value="1"/>
</dbReference>
<dbReference type="KEGG" id="bgt:106073483"/>
<evidence type="ECO:0000313" key="2">
    <source>
        <dbReference type="Proteomes" id="UP000076420"/>
    </source>
</evidence>
<dbReference type="VEuPathDB" id="VectorBase:BGLB028494"/>
<evidence type="ECO:0000313" key="1">
    <source>
        <dbReference type="EnsemblMetazoa" id="BGLB028494-PA"/>
    </source>
</evidence>
<dbReference type="AlphaFoldDB" id="A0A2C9L931"/>
<sequence length="229" mass="26495">MFDRIKSFRCKLTLWATQLAYGNLAHLSFLQSITVEPQLLKDYVDILSRLLEDFENRFQQFTALELQFFLVATPFAVDVKNVPEEVLQCDTVLKQKYAGVGVPDFYQFLPREKFPNLFCTDARILAICLGGTKQLITVMFDRIKSFRCKLTLWATQLAYGNLAHLSFLQSITVEPQLLKDYVDILSRLLEDFEHRFQQFTALEPQFFLVATPFAVDVKNVPDEVLQCDT</sequence>
<name>A0A2C9L931_BIOGL</name>